<dbReference type="EMBL" id="CAJJDM010000129">
    <property type="protein sequence ID" value="CAD8105248.1"/>
    <property type="molecule type" value="Genomic_DNA"/>
</dbReference>
<reference evidence="1" key="1">
    <citation type="submission" date="2021-01" db="EMBL/GenBank/DDBJ databases">
        <authorList>
            <consortium name="Genoscope - CEA"/>
            <person name="William W."/>
        </authorList>
    </citation>
    <scope>NUCLEOTIDE SEQUENCE</scope>
</reference>
<evidence type="ECO:0000313" key="2">
    <source>
        <dbReference type="Proteomes" id="UP000688137"/>
    </source>
</evidence>
<protein>
    <submittedName>
        <fullName evidence="1">Uncharacterized protein</fullName>
    </submittedName>
</protein>
<dbReference type="Proteomes" id="UP000688137">
    <property type="component" value="Unassembled WGS sequence"/>
</dbReference>
<sequence>MQEGIKNRLWLNQSRKRFSKSKLREIHNFELRDILRYTNYRKLQTVQDQSNIISILSMHYIKKRDFQRVLITSDRVFRF</sequence>
<name>A0A8S1PRR3_PARPR</name>
<keyword evidence="2" id="KW-1185">Reference proteome</keyword>
<evidence type="ECO:0000313" key="1">
    <source>
        <dbReference type="EMBL" id="CAD8105248.1"/>
    </source>
</evidence>
<gene>
    <name evidence="1" type="ORF">PPRIM_AZ9-3.1.T1260136</name>
</gene>
<organism evidence="1 2">
    <name type="scientific">Paramecium primaurelia</name>
    <dbReference type="NCBI Taxonomy" id="5886"/>
    <lineage>
        <taxon>Eukaryota</taxon>
        <taxon>Sar</taxon>
        <taxon>Alveolata</taxon>
        <taxon>Ciliophora</taxon>
        <taxon>Intramacronucleata</taxon>
        <taxon>Oligohymenophorea</taxon>
        <taxon>Peniculida</taxon>
        <taxon>Parameciidae</taxon>
        <taxon>Paramecium</taxon>
    </lineage>
</organism>
<comment type="caution">
    <text evidence="1">The sequence shown here is derived from an EMBL/GenBank/DDBJ whole genome shotgun (WGS) entry which is preliminary data.</text>
</comment>
<accession>A0A8S1PRR3</accession>
<dbReference type="AlphaFoldDB" id="A0A8S1PRR3"/>
<proteinExistence type="predicted"/>